<sequence>MPQSPYEIHRDILLDGKYGTAYLLQDFVLHQYDSDLYPFDASRHLGGFDTRHLQIYKDLKRFYWDNGPSTAQLEITRTLIARRTAEAQENFDELTVLRAMRPEDYPAEGGERPVDGYRSAVKACEMHHRRYAEMGFEIFRASPELKI</sequence>
<protein>
    <submittedName>
        <fullName evidence="1">Uncharacterized protein</fullName>
    </submittedName>
</protein>
<keyword evidence="3" id="KW-1185">Reference proteome</keyword>
<organism evidence="1">
    <name type="scientific">Pseudomonas vlassakiae</name>
    <dbReference type="NCBI Taxonomy" id="485888"/>
    <lineage>
        <taxon>Bacteria</taxon>
        <taxon>Pseudomonadati</taxon>
        <taxon>Pseudomonadota</taxon>
        <taxon>Gammaproteobacteria</taxon>
        <taxon>Pseudomonadales</taxon>
        <taxon>Pseudomonadaceae</taxon>
        <taxon>Pseudomonas</taxon>
    </lineage>
</organism>
<reference evidence="2" key="3">
    <citation type="submission" date="2021-06" db="EMBL/GenBank/DDBJ databases">
        <title>Updating the genus Pseudomonas: Description of 43 new species and partition of the Pseudomonas putida group.</title>
        <authorList>
            <person name="Girard L."/>
            <person name="Lood C."/>
            <person name="Vandamme P."/>
            <person name="Rokni-Zadeh H."/>
            <person name="Van Noort V."/>
            <person name="Hofte M."/>
            <person name="Lavigne R."/>
            <person name="De Mot R."/>
        </authorList>
    </citation>
    <scope>NUCLEOTIDE SEQUENCE</scope>
    <source>
        <strain evidence="2">RW4S2</strain>
    </source>
</reference>
<dbReference type="EMBL" id="JABWRP020000013">
    <property type="protein sequence ID" value="MBV4542844.1"/>
    <property type="molecule type" value="Genomic_DNA"/>
</dbReference>
<reference evidence="1 3" key="1">
    <citation type="journal article" date="2020" name="Microorganisms">
        <title>Reliable Identification of Environmental Pseudomonas Isolates Using the rpoD Gene.</title>
        <authorList>
            <consortium name="The Broad Institute Genome Sequencing Platform"/>
            <person name="Girard L."/>
            <person name="Lood C."/>
            <person name="Rokni-Zadeh H."/>
            <person name="van Noort V."/>
            <person name="Lavigne R."/>
            <person name="De Mot R."/>
        </authorList>
    </citation>
    <scope>NUCLEOTIDE SEQUENCE</scope>
    <source>
        <strain evidence="1 3">RW4S2</strain>
    </source>
</reference>
<dbReference type="Proteomes" id="UP000628137">
    <property type="component" value="Unassembled WGS sequence"/>
</dbReference>
<comment type="caution">
    <text evidence="1">The sequence shown here is derived from an EMBL/GenBank/DDBJ whole genome shotgun (WGS) entry which is preliminary data.</text>
</comment>
<reference evidence="1" key="2">
    <citation type="submission" date="2020-07" db="EMBL/GenBank/DDBJ databases">
        <authorList>
            <person name="Lood C."/>
            <person name="Girard L."/>
        </authorList>
    </citation>
    <scope>NUCLEOTIDE SEQUENCE</scope>
    <source>
        <strain evidence="1">RW4S2</strain>
    </source>
</reference>
<accession>A0A923K7P7</accession>
<dbReference type="AlphaFoldDB" id="A0A923K7P7"/>
<name>A0A923K7P7_9PSED</name>
<evidence type="ECO:0000313" key="2">
    <source>
        <dbReference type="EMBL" id="MBV4542844.1"/>
    </source>
</evidence>
<proteinExistence type="predicted"/>
<dbReference type="EMBL" id="JABWRP010000017">
    <property type="protein sequence ID" value="MBC3472665.1"/>
    <property type="molecule type" value="Genomic_DNA"/>
</dbReference>
<evidence type="ECO:0000313" key="3">
    <source>
        <dbReference type="Proteomes" id="UP000628137"/>
    </source>
</evidence>
<dbReference type="RefSeq" id="WP_186603673.1">
    <property type="nucleotide sequence ID" value="NZ_JABWRP020000013.1"/>
</dbReference>
<evidence type="ECO:0000313" key="1">
    <source>
        <dbReference type="EMBL" id="MBC3472665.1"/>
    </source>
</evidence>
<gene>
    <name evidence="2" type="ORF">HU738_017490</name>
    <name evidence="1" type="ORF">HU738_19080</name>
</gene>